<dbReference type="PANTHER" id="PTHR33018:SF34">
    <property type="entry name" value="OS02G0472350 PROTEIN"/>
    <property type="match status" value="1"/>
</dbReference>
<gene>
    <name evidence="2" type="ORF">C2845_PM11G16470</name>
</gene>
<proteinExistence type="predicted"/>
<dbReference type="Proteomes" id="UP000275267">
    <property type="component" value="Unassembled WGS sequence"/>
</dbReference>
<dbReference type="PANTHER" id="PTHR33018">
    <property type="entry name" value="OS10G0338966 PROTEIN-RELATED"/>
    <property type="match status" value="1"/>
</dbReference>
<reference evidence="3" key="1">
    <citation type="journal article" date="2019" name="Nat. Commun.">
        <title>The genome of broomcorn millet.</title>
        <authorList>
            <person name="Zou C."/>
            <person name="Miki D."/>
            <person name="Li D."/>
            <person name="Tang Q."/>
            <person name="Xiao L."/>
            <person name="Rajput S."/>
            <person name="Deng P."/>
            <person name="Jia W."/>
            <person name="Huang R."/>
            <person name="Zhang M."/>
            <person name="Sun Y."/>
            <person name="Hu J."/>
            <person name="Fu X."/>
            <person name="Schnable P.S."/>
            <person name="Li F."/>
            <person name="Zhang H."/>
            <person name="Feng B."/>
            <person name="Zhu X."/>
            <person name="Liu R."/>
            <person name="Schnable J.C."/>
            <person name="Zhu J.-K."/>
            <person name="Zhang H."/>
        </authorList>
    </citation>
    <scope>NUCLEOTIDE SEQUENCE [LARGE SCALE GENOMIC DNA]</scope>
</reference>
<organism evidence="2 3">
    <name type="scientific">Panicum miliaceum</name>
    <name type="common">Proso millet</name>
    <name type="synonym">Broomcorn millet</name>
    <dbReference type="NCBI Taxonomy" id="4540"/>
    <lineage>
        <taxon>Eukaryota</taxon>
        <taxon>Viridiplantae</taxon>
        <taxon>Streptophyta</taxon>
        <taxon>Embryophyta</taxon>
        <taxon>Tracheophyta</taxon>
        <taxon>Spermatophyta</taxon>
        <taxon>Magnoliopsida</taxon>
        <taxon>Liliopsida</taxon>
        <taxon>Poales</taxon>
        <taxon>Poaceae</taxon>
        <taxon>PACMAD clade</taxon>
        <taxon>Panicoideae</taxon>
        <taxon>Panicodae</taxon>
        <taxon>Paniceae</taxon>
        <taxon>Panicinae</taxon>
        <taxon>Panicum</taxon>
        <taxon>Panicum sect. Panicum</taxon>
    </lineage>
</organism>
<keyword evidence="3" id="KW-1185">Reference proteome</keyword>
<dbReference type="AlphaFoldDB" id="A0A3L6RPE0"/>
<dbReference type="EMBL" id="PQIB02000007">
    <property type="protein sequence ID" value="RLN07559.1"/>
    <property type="molecule type" value="Genomic_DNA"/>
</dbReference>
<accession>A0A3L6RPE0</accession>
<evidence type="ECO:0000313" key="2">
    <source>
        <dbReference type="EMBL" id="RLN07559.1"/>
    </source>
</evidence>
<protein>
    <submittedName>
        <fullName evidence="2">Uncharacterized protein</fullName>
    </submittedName>
</protein>
<name>A0A3L6RPE0_PANMI</name>
<evidence type="ECO:0000313" key="3">
    <source>
        <dbReference type="Proteomes" id="UP000275267"/>
    </source>
</evidence>
<sequence>MMEGPMVMVPAQTEEETTAPAAARPKRGWNKMPKGQSLITELDELGEPVAPIKVMGPYKSAIGVVVKESVPIKYRSWNKKDKTWVVPDSVKEICWGKMKDKFIFPENSEALAKRRALFLMGNSFRYFKFTSNKHVKNETEPNWKDNSEPKTFLGRVCLVQEVK</sequence>
<comment type="caution">
    <text evidence="2">The sequence shown here is derived from an EMBL/GenBank/DDBJ whole genome shotgun (WGS) entry which is preliminary data.</text>
</comment>
<feature type="region of interest" description="Disordered" evidence="1">
    <location>
        <begin position="1"/>
        <end position="30"/>
    </location>
</feature>
<dbReference type="OrthoDB" id="995128at2759"/>
<evidence type="ECO:0000256" key="1">
    <source>
        <dbReference type="SAM" id="MobiDB-lite"/>
    </source>
</evidence>